<dbReference type="InterPro" id="IPR056073">
    <property type="entry name" value="DUF7656"/>
</dbReference>
<dbReference type="Gene3D" id="3.40.50.300">
    <property type="entry name" value="P-loop containing nucleotide triphosphate hydrolases"/>
    <property type="match status" value="1"/>
</dbReference>
<keyword evidence="1" id="KW-0175">Coiled coil</keyword>
<dbReference type="InterPro" id="IPR056072">
    <property type="entry name" value="SNTX_MACPF/CDC-like_dom"/>
</dbReference>
<gene>
    <name evidence="7" type="ORF">EV356DRAFT_533617</name>
</gene>
<name>A0A6A6H692_VIRVR</name>
<dbReference type="GO" id="GO:0005525">
    <property type="term" value="F:GTP binding"/>
    <property type="evidence" value="ECO:0007669"/>
    <property type="project" value="InterPro"/>
</dbReference>
<evidence type="ECO:0000313" key="7">
    <source>
        <dbReference type="EMBL" id="KAF2233614.1"/>
    </source>
</evidence>
<dbReference type="SUPFAM" id="SSF52540">
    <property type="entry name" value="P-loop containing nucleoside triphosphate hydrolases"/>
    <property type="match status" value="1"/>
</dbReference>
<proteinExistence type="predicted"/>
<dbReference type="Pfam" id="PF26633">
    <property type="entry name" value="DUF8206"/>
    <property type="match status" value="1"/>
</dbReference>
<dbReference type="CDD" id="cd00882">
    <property type="entry name" value="Ras_like_GTPase"/>
    <property type="match status" value="1"/>
</dbReference>
<evidence type="ECO:0000256" key="2">
    <source>
        <dbReference type="SAM" id="MobiDB-lite"/>
    </source>
</evidence>
<keyword evidence="8" id="KW-1185">Reference proteome</keyword>
<dbReference type="OrthoDB" id="8954335at2759"/>
<dbReference type="AlphaFoldDB" id="A0A6A6H692"/>
<feature type="domain" description="DUF7656" evidence="5">
    <location>
        <begin position="388"/>
        <end position="485"/>
    </location>
</feature>
<feature type="compositionally biased region" description="Polar residues" evidence="2">
    <location>
        <begin position="1213"/>
        <end position="1234"/>
    </location>
</feature>
<feature type="region of interest" description="Disordered" evidence="2">
    <location>
        <begin position="655"/>
        <end position="676"/>
    </location>
</feature>
<feature type="domain" description="DUF8206" evidence="6">
    <location>
        <begin position="925"/>
        <end position="1005"/>
    </location>
</feature>
<feature type="domain" description="G" evidence="3">
    <location>
        <begin position="596"/>
        <end position="738"/>
    </location>
</feature>
<evidence type="ECO:0000259" key="3">
    <source>
        <dbReference type="Pfam" id="PF01926"/>
    </source>
</evidence>
<dbReference type="Pfam" id="PF24674">
    <property type="entry name" value="MACPF_SNTX"/>
    <property type="match status" value="1"/>
</dbReference>
<evidence type="ECO:0000259" key="4">
    <source>
        <dbReference type="Pfam" id="PF24674"/>
    </source>
</evidence>
<dbReference type="Pfam" id="PF01926">
    <property type="entry name" value="MMR_HSR1"/>
    <property type="match status" value="1"/>
</dbReference>
<organism evidence="7 8">
    <name type="scientific">Viridothelium virens</name>
    <name type="common">Speckled blister lichen</name>
    <name type="synonym">Trypethelium virens</name>
    <dbReference type="NCBI Taxonomy" id="1048519"/>
    <lineage>
        <taxon>Eukaryota</taxon>
        <taxon>Fungi</taxon>
        <taxon>Dikarya</taxon>
        <taxon>Ascomycota</taxon>
        <taxon>Pezizomycotina</taxon>
        <taxon>Dothideomycetes</taxon>
        <taxon>Dothideomycetes incertae sedis</taxon>
        <taxon>Trypetheliales</taxon>
        <taxon>Trypetheliaceae</taxon>
        <taxon>Viridothelium</taxon>
    </lineage>
</organism>
<dbReference type="InterPro" id="IPR058519">
    <property type="entry name" value="DUF8206"/>
</dbReference>
<dbReference type="InterPro" id="IPR006073">
    <property type="entry name" value="GTP-bd"/>
</dbReference>
<evidence type="ECO:0000256" key="1">
    <source>
        <dbReference type="SAM" id="Coils"/>
    </source>
</evidence>
<feature type="compositionally biased region" description="Basic and acidic residues" evidence="2">
    <location>
        <begin position="662"/>
        <end position="671"/>
    </location>
</feature>
<dbReference type="InterPro" id="IPR025662">
    <property type="entry name" value="Sigma_54_int_dom_ATP-bd_1"/>
</dbReference>
<feature type="coiled-coil region" evidence="1">
    <location>
        <begin position="1029"/>
        <end position="1056"/>
    </location>
</feature>
<dbReference type="PROSITE" id="PS00675">
    <property type="entry name" value="SIGMA54_INTERACT_1"/>
    <property type="match status" value="1"/>
</dbReference>
<dbReference type="EMBL" id="ML991805">
    <property type="protein sequence ID" value="KAF2233614.1"/>
    <property type="molecule type" value="Genomic_DNA"/>
</dbReference>
<protein>
    <submittedName>
        <fullName evidence="7">Uncharacterized protein</fullName>
    </submittedName>
</protein>
<sequence>MAQSTQRSAIGQNFPLGTFYNARNDRFMSTNLFKANPPAEAIERTDIHAWNVRAGYDEAYERQFEVMGISTELGASILAGLVPLKGSSVYLNERPRSRNLQAAVHHTITTVTEALRFGFPGLADCLMFNNISSGEVSHIVCKIEWGVRSIIGVRQYLDNGTRSDAAKNDFKSDFNSFLSVIDSSKQAQNLAANVTSLRQTQLSPEITAYSDVLEDNGIIMENFQEAYEFLQIMPLHVKDHNEGKGMPIAYSLLPIAMLNYILPAVRTSEIGNFFPPAQDCLNSIIQLFNEIHTCQRTLYDLERNVQANGRYLPHNILSEIEDRQRGLEAVQKTIRIDIARAIQEVRGGSDPGILWQALAQYQQGHASPRNLANIGTAFRKTIEFISRAVSKGAFYVGHNGTTLHSYLPRQPDSEAYVLFFTPTAMGNDEYWESNHDLLLELLQTKGPKTSVIILDCEAISINLERVHIAHHQGGQLITSEYLEHKLFMADKCFAECDPKTVETGVRKPIQRRHVTIPCPGSQCSKAEAQWICPLCVASIEYGFSDQYIYCDCGRSLFTNYKFKCSGNAHGPQYVSYEKDRLLLLLQGLSPANYLNVLILGETGVGKSTFINALVNYLEFETLDDAISVEDLNYVIPCSFSTQIMDRTGSTQSIQVKKVQIGSREDERDGSKGDSATQQTTVYPVTFNMGDSILTVRLIDTPGMGDTRGVDTDRQNMADVLSTLSSYEELHGILVLLKSNASRLTITFRYCVEELLTHLHQKAARNIAFGFTNTRISNYTPGDTYEPLNKLLHERPGLGLNLSMSTTYCFDSESFRYLAAVKKGVKMPNKADFDSSWRHSRGESIRLINQFRKNPPHEIKSTLSLNGARQLISELTKPIAEMSQIINGSIAMTEDKMQEIKDTRLSGDQLRGRLHVQKVQMSTRTLDQPRTVCANGDCIEARDDGKDSGKTVTLYKKHCHPVCHLDDVQVEQIAHPNLINCAAFSGSDTCNQCGHIWKEHLHVLYELEPETVTVIDPSIQQKIQANANDITLRQTALKQHEQRIHEYEQERETIRTAAAKFAVFLSNNSLAAYNNALIDYLDYLIKEEQIKVQAGGSDTRLLSLTDERQKHKEAIQLIDANKHSKANNIDLSEGGVDKIVTQLYGLKHFGTTLKNMKQGIVSAHEATYREIPHTVKRKTVRKQPLGSSARHPQGRGLPSVPQGGQGQHLGRATSRVSTQTRLGPMPQNSLSSSFASVMRRVGL</sequence>
<dbReference type="InterPro" id="IPR027417">
    <property type="entry name" value="P-loop_NTPase"/>
</dbReference>
<accession>A0A6A6H692</accession>
<evidence type="ECO:0000259" key="5">
    <source>
        <dbReference type="Pfam" id="PF24676"/>
    </source>
</evidence>
<feature type="domain" description="SNTX MACPF/CDC-like" evidence="4">
    <location>
        <begin position="5"/>
        <end position="258"/>
    </location>
</feature>
<dbReference type="PANTHER" id="PTHR32046">
    <property type="entry name" value="G DOMAIN-CONTAINING PROTEIN"/>
    <property type="match status" value="1"/>
</dbReference>
<dbReference type="Pfam" id="PF24676">
    <property type="entry name" value="DUF7656"/>
    <property type="match status" value="1"/>
</dbReference>
<dbReference type="PANTHER" id="PTHR32046:SF11">
    <property type="entry name" value="IMMUNE-ASSOCIATED NUCLEOTIDE-BINDING PROTEIN 10-LIKE"/>
    <property type="match status" value="1"/>
</dbReference>
<feature type="region of interest" description="Disordered" evidence="2">
    <location>
        <begin position="1174"/>
        <end position="1235"/>
    </location>
</feature>
<evidence type="ECO:0000259" key="6">
    <source>
        <dbReference type="Pfam" id="PF26633"/>
    </source>
</evidence>
<reference evidence="7" key="1">
    <citation type="journal article" date="2020" name="Stud. Mycol.">
        <title>101 Dothideomycetes genomes: a test case for predicting lifestyles and emergence of pathogens.</title>
        <authorList>
            <person name="Haridas S."/>
            <person name="Albert R."/>
            <person name="Binder M."/>
            <person name="Bloem J."/>
            <person name="Labutti K."/>
            <person name="Salamov A."/>
            <person name="Andreopoulos B."/>
            <person name="Baker S."/>
            <person name="Barry K."/>
            <person name="Bills G."/>
            <person name="Bluhm B."/>
            <person name="Cannon C."/>
            <person name="Castanera R."/>
            <person name="Culley D."/>
            <person name="Daum C."/>
            <person name="Ezra D."/>
            <person name="Gonzalez J."/>
            <person name="Henrissat B."/>
            <person name="Kuo A."/>
            <person name="Liang C."/>
            <person name="Lipzen A."/>
            <person name="Lutzoni F."/>
            <person name="Magnuson J."/>
            <person name="Mondo S."/>
            <person name="Nolan M."/>
            <person name="Ohm R."/>
            <person name="Pangilinan J."/>
            <person name="Park H.-J."/>
            <person name="Ramirez L."/>
            <person name="Alfaro M."/>
            <person name="Sun H."/>
            <person name="Tritt A."/>
            <person name="Yoshinaga Y."/>
            <person name="Zwiers L.-H."/>
            <person name="Turgeon B."/>
            <person name="Goodwin S."/>
            <person name="Spatafora J."/>
            <person name="Crous P."/>
            <person name="Grigoriev I."/>
        </authorList>
    </citation>
    <scope>NUCLEOTIDE SEQUENCE</scope>
    <source>
        <strain evidence="7">Tuck. ex Michener</strain>
    </source>
</reference>
<dbReference type="Proteomes" id="UP000800092">
    <property type="component" value="Unassembled WGS sequence"/>
</dbReference>
<evidence type="ECO:0000313" key="8">
    <source>
        <dbReference type="Proteomes" id="UP000800092"/>
    </source>
</evidence>